<evidence type="ECO:0000313" key="1">
    <source>
        <dbReference type="EMBL" id="KAF9652444.1"/>
    </source>
</evidence>
<gene>
    <name evidence="1" type="ORF">BDM02DRAFT_3072427</name>
</gene>
<feature type="non-terminal residue" evidence="1">
    <location>
        <position position="250"/>
    </location>
</feature>
<proteinExistence type="predicted"/>
<keyword evidence="2" id="KW-1185">Reference proteome</keyword>
<dbReference type="Proteomes" id="UP000886501">
    <property type="component" value="Unassembled WGS sequence"/>
</dbReference>
<accession>A0ACB6ZS90</accession>
<organism evidence="1 2">
    <name type="scientific">Thelephora ganbajun</name>
    <name type="common">Ganba fungus</name>
    <dbReference type="NCBI Taxonomy" id="370292"/>
    <lineage>
        <taxon>Eukaryota</taxon>
        <taxon>Fungi</taxon>
        <taxon>Dikarya</taxon>
        <taxon>Basidiomycota</taxon>
        <taxon>Agaricomycotina</taxon>
        <taxon>Agaricomycetes</taxon>
        <taxon>Thelephorales</taxon>
        <taxon>Thelephoraceae</taxon>
        <taxon>Thelephora</taxon>
    </lineage>
</organism>
<comment type="caution">
    <text evidence="1">The sequence shown here is derived from an EMBL/GenBank/DDBJ whole genome shotgun (WGS) entry which is preliminary data.</text>
</comment>
<evidence type="ECO:0000313" key="2">
    <source>
        <dbReference type="Proteomes" id="UP000886501"/>
    </source>
</evidence>
<feature type="non-terminal residue" evidence="1">
    <location>
        <position position="1"/>
    </location>
</feature>
<dbReference type="EMBL" id="MU117968">
    <property type="protein sequence ID" value="KAF9652444.1"/>
    <property type="molecule type" value="Genomic_DNA"/>
</dbReference>
<protein>
    <submittedName>
        <fullName evidence="1">SWIB-domain-containing protein</fullName>
    </submittedName>
</protein>
<sequence length="250" mass="27088">LEPAIRKVLTAPGVDLNLISAKAVRKRLEVMDPSLTHEWMKENRKAIDAIIGEIFQSVNKAASASGSGDANGVHEDPDGEGAAEEEGEGEEELEGSPKRPAKKRQKKNGQEKSDAEYARQLSNELNSRSRSSRSAGGSGKRKKPLTADTVASDEDGSDADSTVGKKRKARGGGGAKGGFSKEYNLSEPLVALLGVERLSRPQTVKQLWDYIKGNELQDPNNKKIIVGDEKFRAVFGQARLDMFQMNKLLG</sequence>
<reference evidence="1" key="2">
    <citation type="journal article" date="2020" name="Nat. Commun.">
        <title>Large-scale genome sequencing of mycorrhizal fungi provides insights into the early evolution of symbiotic traits.</title>
        <authorList>
            <person name="Miyauchi S."/>
            <person name="Kiss E."/>
            <person name="Kuo A."/>
            <person name="Drula E."/>
            <person name="Kohler A."/>
            <person name="Sanchez-Garcia M."/>
            <person name="Morin E."/>
            <person name="Andreopoulos B."/>
            <person name="Barry K.W."/>
            <person name="Bonito G."/>
            <person name="Buee M."/>
            <person name="Carver A."/>
            <person name="Chen C."/>
            <person name="Cichocki N."/>
            <person name="Clum A."/>
            <person name="Culley D."/>
            <person name="Crous P.W."/>
            <person name="Fauchery L."/>
            <person name="Girlanda M."/>
            <person name="Hayes R.D."/>
            <person name="Keri Z."/>
            <person name="LaButti K."/>
            <person name="Lipzen A."/>
            <person name="Lombard V."/>
            <person name="Magnuson J."/>
            <person name="Maillard F."/>
            <person name="Murat C."/>
            <person name="Nolan M."/>
            <person name="Ohm R.A."/>
            <person name="Pangilinan J."/>
            <person name="Pereira M.F."/>
            <person name="Perotto S."/>
            <person name="Peter M."/>
            <person name="Pfister S."/>
            <person name="Riley R."/>
            <person name="Sitrit Y."/>
            <person name="Stielow J.B."/>
            <person name="Szollosi G."/>
            <person name="Zifcakova L."/>
            <person name="Stursova M."/>
            <person name="Spatafora J.W."/>
            <person name="Tedersoo L."/>
            <person name="Vaario L.M."/>
            <person name="Yamada A."/>
            <person name="Yan M."/>
            <person name="Wang P."/>
            <person name="Xu J."/>
            <person name="Bruns T."/>
            <person name="Baldrian P."/>
            <person name="Vilgalys R."/>
            <person name="Dunand C."/>
            <person name="Henrissat B."/>
            <person name="Grigoriev I.V."/>
            <person name="Hibbett D."/>
            <person name="Nagy L.G."/>
            <person name="Martin F.M."/>
        </authorList>
    </citation>
    <scope>NUCLEOTIDE SEQUENCE</scope>
    <source>
        <strain evidence="1">P2</strain>
    </source>
</reference>
<reference evidence="1" key="1">
    <citation type="submission" date="2019-10" db="EMBL/GenBank/DDBJ databases">
        <authorList>
            <consortium name="DOE Joint Genome Institute"/>
            <person name="Kuo A."/>
            <person name="Miyauchi S."/>
            <person name="Kiss E."/>
            <person name="Drula E."/>
            <person name="Kohler A."/>
            <person name="Sanchez-Garcia M."/>
            <person name="Andreopoulos B."/>
            <person name="Barry K.W."/>
            <person name="Bonito G."/>
            <person name="Buee M."/>
            <person name="Carver A."/>
            <person name="Chen C."/>
            <person name="Cichocki N."/>
            <person name="Clum A."/>
            <person name="Culley D."/>
            <person name="Crous P.W."/>
            <person name="Fauchery L."/>
            <person name="Girlanda M."/>
            <person name="Hayes R."/>
            <person name="Keri Z."/>
            <person name="Labutti K."/>
            <person name="Lipzen A."/>
            <person name="Lombard V."/>
            <person name="Magnuson J."/>
            <person name="Maillard F."/>
            <person name="Morin E."/>
            <person name="Murat C."/>
            <person name="Nolan M."/>
            <person name="Ohm R."/>
            <person name="Pangilinan J."/>
            <person name="Pereira M."/>
            <person name="Perotto S."/>
            <person name="Peter M."/>
            <person name="Riley R."/>
            <person name="Sitrit Y."/>
            <person name="Stielow B."/>
            <person name="Szollosi G."/>
            <person name="Zifcakova L."/>
            <person name="Stursova M."/>
            <person name="Spatafora J.W."/>
            <person name="Tedersoo L."/>
            <person name="Vaario L.-M."/>
            <person name="Yamada A."/>
            <person name="Yan M."/>
            <person name="Wang P."/>
            <person name="Xu J."/>
            <person name="Bruns T."/>
            <person name="Baldrian P."/>
            <person name="Vilgalys R."/>
            <person name="Henrissat B."/>
            <person name="Grigoriev I.V."/>
            <person name="Hibbett D."/>
            <person name="Nagy L.G."/>
            <person name="Martin F.M."/>
        </authorList>
    </citation>
    <scope>NUCLEOTIDE SEQUENCE</scope>
    <source>
        <strain evidence="1">P2</strain>
    </source>
</reference>
<name>A0ACB6ZS90_THEGA</name>